<accession>A0A0W0FYL9</accession>
<dbReference type="EMBL" id="LATX01001477">
    <property type="protein sequence ID" value="KTB41370.1"/>
    <property type="molecule type" value="Genomic_DNA"/>
</dbReference>
<feature type="compositionally biased region" description="Polar residues" evidence="1">
    <location>
        <begin position="136"/>
        <end position="147"/>
    </location>
</feature>
<comment type="caution">
    <text evidence="2">The sequence shown here is derived from an EMBL/GenBank/DDBJ whole genome shotgun (WGS) entry which is preliminary data.</text>
</comment>
<feature type="compositionally biased region" description="Basic residues" evidence="1">
    <location>
        <begin position="186"/>
        <end position="195"/>
    </location>
</feature>
<protein>
    <submittedName>
        <fullName evidence="2">Uncharacterized protein</fullName>
    </submittedName>
</protein>
<gene>
    <name evidence="2" type="ORF">WG66_6051</name>
</gene>
<organism evidence="2 3">
    <name type="scientific">Moniliophthora roreri</name>
    <name type="common">Frosty pod rot fungus</name>
    <name type="synonym">Monilia roreri</name>
    <dbReference type="NCBI Taxonomy" id="221103"/>
    <lineage>
        <taxon>Eukaryota</taxon>
        <taxon>Fungi</taxon>
        <taxon>Dikarya</taxon>
        <taxon>Basidiomycota</taxon>
        <taxon>Agaricomycotina</taxon>
        <taxon>Agaricomycetes</taxon>
        <taxon>Agaricomycetidae</taxon>
        <taxon>Agaricales</taxon>
        <taxon>Marasmiineae</taxon>
        <taxon>Marasmiaceae</taxon>
        <taxon>Moniliophthora</taxon>
    </lineage>
</organism>
<proteinExistence type="predicted"/>
<feature type="compositionally biased region" description="Basic and acidic residues" evidence="1">
    <location>
        <begin position="261"/>
        <end position="270"/>
    </location>
</feature>
<evidence type="ECO:0000256" key="1">
    <source>
        <dbReference type="SAM" id="MobiDB-lite"/>
    </source>
</evidence>
<feature type="region of interest" description="Disordered" evidence="1">
    <location>
        <begin position="136"/>
        <end position="270"/>
    </location>
</feature>
<sequence>MFFVFCSPSPAQHELYIAPAISEHLLSALKIPLSKLNGLVDDKDTEPGQPISLDALPPPIHQKGEGKAKLGSLDMSPPQQQEDVLLSPLGNDGINITFPSPLLSLVPSSIGSPIPTTLAHFFTSVHSKSKCAVVNHQTPSPLNNSSPEDIAPPSPLPLSLPPPRTPPSPSQDEDLESDFSVSEKERKKKVAHIRQQKGLDSNSSDSDSEPDIYEPLKLKAPRKASKTSFCNTVQRKGASPLDDGDDGDEEDNTLVKGRSPLLDKAKEMAQ</sequence>
<dbReference type="Proteomes" id="UP000054988">
    <property type="component" value="Unassembled WGS sequence"/>
</dbReference>
<evidence type="ECO:0000313" key="3">
    <source>
        <dbReference type="Proteomes" id="UP000054988"/>
    </source>
</evidence>
<name>A0A0W0FYL9_MONRR</name>
<dbReference type="AlphaFoldDB" id="A0A0W0FYL9"/>
<reference evidence="2 3" key="1">
    <citation type="submission" date="2015-12" db="EMBL/GenBank/DDBJ databases">
        <title>Draft genome sequence of Moniliophthora roreri, the causal agent of frosty pod rot of cacao.</title>
        <authorList>
            <person name="Aime M.C."/>
            <person name="Diaz-Valderrama J.R."/>
            <person name="Kijpornyongpan T."/>
            <person name="Phillips-Mora W."/>
        </authorList>
    </citation>
    <scope>NUCLEOTIDE SEQUENCE [LARGE SCALE GENOMIC DNA]</scope>
    <source>
        <strain evidence="2 3">MCA 2952</strain>
    </source>
</reference>
<feature type="compositionally biased region" description="Acidic residues" evidence="1">
    <location>
        <begin position="242"/>
        <end position="252"/>
    </location>
</feature>
<feature type="compositionally biased region" description="Pro residues" evidence="1">
    <location>
        <begin position="150"/>
        <end position="169"/>
    </location>
</feature>
<evidence type="ECO:0000313" key="2">
    <source>
        <dbReference type="EMBL" id="KTB41370.1"/>
    </source>
</evidence>
<feature type="region of interest" description="Disordered" evidence="1">
    <location>
        <begin position="44"/>
        <end position="79"/>
    </location>
</feature>